<dbReference type="PANTHER" id="PTHR30508">
    <property type="entry name" value="FES CLUSTER ASSEMBLY PROTEIN SUF"/>
    <property type="match status" value="1"/>
</dbReference>
<dbReference type="STRING" id="515618.RIEPE_0139"/>
<protein>
    <submittedName>
        <fullName evidence="4">FeS assembly protein SufB</fullName>
    </submittedName>
</protein>
<dbReference type="Pfam" id="PF01458">
    <property type="entry name" value="SUFBD_core"/>
    <property type="match status" value="1"/>
</dbReference>
<dbReference type="InterPro" id="IPR010231">
    <property type="entry name" value="SUF_FeS_clus_asmbl_SufB"/>
</dbReference>
<dbReference type="InterPro" id="IPR045595">
    <property type="entry name" value="SufBD_N"/>
</dbReference>
<keyword evidence="5" id="KW-1185">Reference proteome</keyword>
<dbReference type="HOGENOM" id="CLU_026231_0_0_6"/>
<evidence type="ECO:0000259" key="3">
    <source>
        <dbReference type="Pfam" id="PF19295"/>
    </source>
</evidence>
<evidence type="ECO:0000313" key="4">
    <source>
        <dbReference type="EMBL" id="ADD79588.1"/>
    </source>
</evidence>
<dbReference type="InterPro" id="IPR000825">
    <property type="entry name" value="SUF_FeS_clus_asmbl_SufBD_core"/>
</dbReference>
<dbReference type="EMBL" id="CP001085">
    <property type="protein sequence ID" value="ADD79588.1"/>
    <property type="molecule type" value="Genomic_DNA"/>
</dbReference>
<dbReference type="GO" id="GO:0016226">
    <property type="term" value="P:iron-sulfur cluster assembly"/>
    <property type="evidence" value="ECO:0007669"/>
    <property type="project" value="InterPro"/>
</dbReference>
<dbReference type="PANTHER" id="PTHR30508:SF1">
    <property type="entry name" value="UPF0051 PROTEIN ABCI8, CHLOROPLASTIC-RELATED"/>
    <property type="match status" value="1"/>
</dbReference>
<dbReference type="InterPro" id="IPR037284">
    <property type="entry name" value="SUF_FeS_clus_asmbl_SufBD_sf"/>
</dbReference>
<evidence type="ECO:0000259" key="2">
    <source>
        <dbReference type="Pfam" id="PF01458"/>
    </source>
</evidence>
<dbReference type="Pfam" id="PF19295">
    <property type="entry name" value="SufBD_N"/>
    <property type="match status" value="1"/>
</dbReference>
<dbReference type="SUPFAM" id="SSF101960">
    <property type="entry name" value="Stabilizer of iron transporter SufD"/>
    <property type="match status" value="1"/>
</dbReference>
<proteinExistence type="inferred from homology"/>
<reference evidence="4" key="1">
    <citation type="submission" date="2008-05" db="EMBL/GenBank/DDBJ databases">
        <title>Genome sequence of Riesia pediculicola USDA.</title>
        <authorList>
            <person name="Kirkness E.F."/>
        </authorList>
    </citation>
    <scope>NUCLEOTIDE SEQUENCE [LARGE SCALE GENOMIC DNA]</scope>
    <source>
        <strain evidence="4">USDA</strain>
    </source>
</reference>
<name>D4G7U7_RIEPU</name>
<dbReference type="OrthoDB" id="9803529at2"/>
<sequence length="497" mass="56788">MSTYKKGKSFSISEEKYRLGFSTPVLSDKTNLGINEKIIYQISKKRKEPDWMLNFRLESYKKWLKMKEPHWLNGYYPKINYQKYFYYSSPIQKRDNPNSGILKKSFKNQNTLRDNKKYNLLNQEIQKTFEKFGISFKKKSTIAVDAVFDSVSVFTTHRKDLEDLGIIFCSFNQAIRKYPELVKKYLGSVVPNDDNFFASLNSAVASDGTFVYVPKYTKCPIELSTYFRINEKNTGQFERTILVADKGSELSYLEGCSAPIRKNYQLHAAVVEVIVHEDAKVKYSTIQNWFPGKIGEKNGILNFVTKRALCKGKNSNMSWIQSEIGSAITWKYPSVILKGDNSVGEFYSISLTNGDQQADTGTKMIHIGKNTSSTIISKGIACGKSINSYRGLVKILEKSDFSRNYTQCDSLLVGKKSSSHAFPLITVKNRTAQLEHEATTSKISEEQIFYCSQRGINQENAVSMIVNGFCRDVFFRFPLEFSAEAQELLKTNLERII</sequence>
<evidence type="ECO:0000313" key="5">
    <source>
        <dbReference type="Proteomes" id="UP000001700"/>
    </source>
</evidence>
<evidence type="ECO:0000256" key="1">
    <source>
        <dbReference type="ARBA" id="ARBA00043967"/>
    </source>
</evidence>
<accession>D4G7U7</accession>
<dbReference type="AlphaFoldDB" id="D4G7U7"/>
<dbReference type="RefSeq" id="WP_013087576.1">
    <property type="nucleotide sequence ID" value="NC_014109.1"/>
</dbReference>
<comment type="similarity">
    <text evidence="1">Belongs to the iron-sulfur cluster assembly SufBD family.</text>
</comment>
<dbReference type="KEGG" id="rip:RIEPE_0139"/>
<dbReference type="NCBIfam" id="NF008773">
    <property type="entry name" value="PRK11814.1"/>
    <property type="match status" value="1"/>
</dbReference>
<feature type="domain" description="SUF system FeS cluster assembly SufBD N-terminal" evidence="3">
    <location>
        <begin position="143"/>
        <end position="218"/>
    </location>
</feature>
<dbReference type="eggNOG" id="COG0719">
    <property type="taxonomic scope" value="Bacteria"/>
</dbReference>
<dbReference type="InterPro" id="IPR055346">
    <property type="entry name" value="Fe-S_cluster_assembly_SufBD"/>
</dbReference>
<feature type="domain" description="SUF system FeS cluster assembly SufBD core" evidence="2">
    <location>
        <begin position="227"/>
        <end position="469"/>
    </location>
</feature>
<dbReference type="Proteomes" id="UP000001700">
    <property type="component" value="Chromosome"/>
</dbReference>
<dbReference type="NCBIfam" id="TIGR01980">
    <property type="entry name" value="sufB"/>
    <property type="match status" value="1"/>
</dbReference>
<gene>
    <name evidence="4" type="primary">sufB</name>
    <name evidence="4" type="ordered locus">RIEPE_0139</name>
</gene>
<organism evidence="4 5">
    <name type="scientific">Riesia pediculicola (strain USDA)</name>
    <dbReference type="NCBI Taxonomy" id="515618"/>
    <lineage>
        <taxon>Bacteria</taxon>
        <taxon>Pseudomonadati</taxon>
        <taxon>Pseudomonadota</taxon>
        <taxon>Gammaproteobacteria</taxon>
        <taxon>Enterobacterales</taxon>
        <taxon>Enterobacteriaceae</taxon>
        <taxon>Candidatus Riesia</taxon>
    </lineage>
</organism>